<dbReference type="PANTHER" id="PTHR21089">
    <property type="entry name" value="SHIKIMATE DEHYDROGENASE"/>
    <property type="match status" value="1"/>
</dbReference>
<dbReference type="NCBIfam" id="TIGR00507">
    <property type="entry name" value="aroE"/>
    <property type="match status" value="1"/>
</dbReference>
<evidence type="ECO:0000259" key="9">
    <source>
        <dbReference type="Pfam" id="PF01488"/>
    </source>
</evidence>
<keyword evidence="4 8" id="KW-0521">NADP</keyword>
<protein>
    <recommendedName>
        <fullName evidence="2 8">Shikimate dehydrogenase (NADP(+))</fullName>
        <shortName evidence="8">SDH</shortName>
        <ecNumber evidence="2 8">1.1.1.25</ecNumber>
    </recommendedName>
</protein>
<evidence type="ECO:0000256" key="3">
    <source>
        <dbReference type="ARBA" id="ARBA00022605"/>
    </source>
</evidence>
<evidence type="ECO:0000256" key="7">
    <source>
        <dbReference type="ARBA" id="ARBA00049442"/>
    </source>
</evidence>
<dbReference type="EC" id="1.1.1.25" evidence="2 8"/>
<accession>A0ABW4B0H7</accession>
<comment type="similarity">
    <text evidence="8">Belongs to the shikimate dehydrogenase family.</text>
</comment>
<feature type="domain" description="Quinate/shikimate 5-dehydrogenase/glutamyl-tRNA reductase" evidence="9">
    <location>
        <begin position="112"/>
        <end position="186"/>
    </location>
</feature>
<reference evidence="13" key="1">
    <citation type="journal article" date="2019" name="Int. J. Syst. Evol. Microbiol.">
        <title>The Global Catalogue of Microorganisms (GCM) 10K type strain sequencing project: providing services to taxonomists for standard genome sequencing and annotation.</title>
        <authorList>
            <consortium name="The Broad Institute Genomics Platform"/>
            <consortium name="The Broad Institute Genome Sequencing Center for Infectious Disease"/>
            <person name="Wu L."/>
            <person name="Ma J."/>
        </authorList>
    </citation>
    <scope>NUCLEOTIDE SEQUENCE [LARGE SCALE GENOMIC DNA]</scope>
    <source>
        <strain evidence="13">JCM 30774</strain>
    </source>
</reference>
<dbReference type="Gene3D" id="3.40.50.10860">
    <property type="entry name" value="Leucine Dehydrogenase, chain A, domain 1"/>
    <property type="match status" value="1"/>
</dbReference>
<name>A0ABW4B0H7_9GAMM</name>
<dbReference type="Pfam" id="PF08501">
    <property type="entry name" value="Shikimate_dh_N"/>
    <property type="match status" value="1"/>
</dbReference>
<feature type="binding site" evidence="8">
    <location>
        <position position="102"/>
    </location>
    <ligand>
        <name>shikimate</name>
        <dbReference type="ChEBI" id="CHEBI:36208"/>
    </ligand>
</feature>
<evidence type="ECO:0000313" key="13">
    <source>
        <dbReference type="Proteomes" id="UP001597059"/>
    </source>
</evidence>
<comment type="pathway">
    <text evidence="1 8">Metabolic intermediate biosynthesis; chorismate biosynthesis; chorismate from D-erythrose 4-phosphate and phosphoenolpyruvate: step 4/7.</text>
</comment>
<dbReference type="Gene3D" id="3.40.50.720">
    <property type="entry name" value="NAD(P)-binding Rossmann-like Domain"/>
    <property type="match status" value="1"/>
</dbReference>
<sequence>MDLYAVIGNPIEHSRSPEIHHAFAVQTGRDVKYVKMLGDLDNFEQQVRDFFADGGQGMNVTVPFKQRAFDMCDKLSKRAEQAGAVNTLVMGKNGELYGDNTDGAGMVRDIVKVQSQPMKNKRILVIGAGGAVRGVIGPIQLQEPYSLTVVNRTLEKAEELARQFNCDYASFDSVKGPFDIIINGSSASLGGDLPPLKDSLLNSNTWVYDMVYGTKPTVFMQWALERGASGSDGLGMLVCQAAEAFFLWQHVRPEQAPVIEQLRAEMS</sequence>
<dbReference type="EMBL" id="JBHTMN010000007">
    <property type="protein sequence ID" value="MFD1382984.1"/>
    <property type="molecule type" value="Genomic_DNA"/>
</dbReference>
<evidence type="ECO:0000256" key="5">
    <source>
        <dbReference type="ARBA" id="ARBA00023002"/>
    </source>
</evidence>
<keyword evidence="3 8" id="KW-0028">Amino-acid biosynthesis</keyword>
<comment type="catalytic activity">
    <reaction evidence="7 8">
        <text>shikimate + NADP(+) = 3-dehydroshikimate + NADPH + H(+)</text>
        <dbReference type="Rhea" id="RHEA:17737"/>
        <dbReference type="ChEBI" id="CHEBI:15378"/>
        <dbReference type="ChEBI" id="CHEBI:16630"/>
        <dbReference type="ChEBI" id="CHEBI:36208"/>
        <dbReference type="ChEBI" id="CHEBI:57783"/>
        <dbReference type="ChEBI" id="CHEBI:58349"/>
        <dbReference type="EC" id="1.1.1.25"/>
    </reaction>
</comment>
<dbReference type="Pfam" id="PF01488">
    <property type="entry name" value="Shikimate_DH"/>
    <property type="match status" value="1"/>
</dbReference>
<feature type="binding site" evidence="8">
    <location>
        <begin position="14"/>
        <end position="16"/>
    </location>
    <ligand>
        <name>shikimate</name>
        <dbReference type="ChEBI" id="CHEBI:36208"/>
    </ligand>
</feature>
<dbReference type="RefSeq" id="WP_377366161.1">
    <property type="nucleotide sequence ID" value="NZ_JBHTMN010000007.1"/>
</dbReference>
<feature type="binding site" evidence="8">
    <location>
        <begin position="151"/>
        <end position="156"/>
    </location>
    <ligand>
        <name>NADP(+)</name>
        <dbReference type="ChEBI" id="CHEBI:58349"/>
    </ligand>
</feature>
<dbReference type="InterPro" id="IPR022893">
    <property type="entry name" value="Shikimate_DH_fam"/>
</dbReference>
<dbReference type="PANTHER" id="PTHR21089:SF1">
    <property type="entry name" value="BIFUNCTIONAL 3-DEHYDROQUINATE DEHYDRATASE_SHIKIMATE DEHYDROGENASE, CHLOROPLASTIC"/>
    <property type="match status" value="1"/>
</dbReference>
<dbReference type="GO" id="GO:0004764">
    <property type="term" value="F:shikimate 3-dehydrogenase (NADP+) activity"/>
    <property type="evidence" value="ECO:0007669"/>
    <property type="project" value="UniProtKB-EC"/>
</dbReference>
<evidence type="ECO:0000313" key="12">
    <source>
        <dbReference type="EMBL" id="MFD1382984.1"/>
    </source>
</evidence>
<keyword evidence="6 8" id="KW-0057">Aromatic amino acid biosynthesis</keyword>
<dbReference type="SUPFAM" id="SSF51735">
    <property type="entry name" value="NAD(P)-binding Rossmann-fold domains"/>
    <property type="match status" value="1"/>
</dbReference>
<organism evidence="12 13">
    <name type="scientific">Rhodanobacter aciditrophus</name>
    <dbReference type="NCBI Taxonomy" id="1623218"/>
    <lineage>
        <taxon>Bacteria</taxon>
        <taxon>Pseudomonadati</taxon>
        <taxon>Pseudomonadota</taxon>
        <taxon>Gammaproteobacteria</taxon>
        <taxon>Lysobacterales</taxon>
        <taxon>Rhodanobacteraceae</taxon>
        <taxon>Rhodanobacter</taxon>
    </lineage>
</organism>
<dbReference type="InterPro" id="IPR006151">
    <property type="entry name" value="Shikm_DH/Glu-tRNA_Rdtase"/>
</dbReference>
<feature type="domain" description="Shikimate dehydrogenase substrate binding N-terminal" evidence="10">
    <location>
        <begin position="6"/>
        <end position="88"/>
    </location>
</feature>
<comment type="caution">
    <text evidence="8">Lacks conserved residue(s) required for the propagation of feature annotation.</text>
</comment>
<evidence type="ECO:0000256" key="6">
    <source>
        <dbReference type="ARBA" id="ARBA00023141"/>
    </source>
</evidence>
<feature type="binding site" evidence="8">
    <location>
        <position position="61"/>
    </location>
    <ligand>
        <name>shikimate</name>
        <dbReference type="ChEBI" id="CHEBI:36208"/>
    </ligand>
</feature>
<dbReference type="InterPro" id="IPR036291">
    <property type="entry name" value="NAD(P)-bd_dom_sf"/>
</dbReference>
<dbReference type="Pfam" id="PF18317">
    <property type="entry name" value="SDH_C"/>
    <property type="match status" value="1"/>
</dbReference>
<dbReference type="Proteomes" id="UP001597059">
    <property type="component" value="Unassembled WGS sequence"/>
</dbReference>
<evidence type="ECO:0000259" key="11">
    <source>
        <dbReference type="Pfam" id="PF18317"/>
    </source>
</evidence>
<dbReference type="HAMAP" id="MF_00222">
    <property type="entry name" value="Shikimate_DH_AroE"/>
    <property type="match status" value="1"/>
</dbReference>
<dbReference type="CDD" id="cd01065">
    <property type="entry name" value="NAD_bind_Shikimate_DH"/>
    <property type="match status" value="1"/>
</dbReference>
<dbReference type="SUPFAM" id="SSF53223">
    <property type="entry name" value="Aminoacid dehydrogenase-like, N-terminal domain"/>
    <property type="match status" value="1"/>
</dbReference>
<dbReference type="InterPro" id="IPR011342">
    <property type="entry name" value="Shikimate_DH"/>
</dbReference>
<comment type="caution">
    <text evidence="12">The sequence shown here is derived from an EMBL/GenBank/DDBJ whole genome shotgun (WGS) entry which is preliminary data.</text>
</comment>
<evidence type="ECO:0000259" key="10">
    <source>
        <dbReference type="Pfam" id="PF08501"/>
    </source>
</evidence>
<dbReference type="InterPro" id="IPR046346">
    <property type="entry name" value="Aminoacid_DH-like_N_sf"/>
</dbReference>
<keyword evidence="13" id="KW-1185">Reference proteome</keyword>
<evidence type="ECO:0000256" key="4">
    <source>
        <dbReference type="ARBA" id="ARBA00022857"/>
    </source>
</evidence>
<evidence type="ECO:0000256" key="8">
    <source>
        <dbReference type="HAMAP-Rule" id="MF_00222"/>
    </source>
</evidence>
<gene>
    <name evidence="8 12" type="primary">aroE</name>
    <name evidence="12" type="ORF">ACFQ45_06385</name>
</gene>
<comment type="function">
    <text evidence="8">Involved in the biosynthesis of the chorismate, which leads to the biosynthesis of aromatic amino acids. Catalyzes the reversible NADPH linked reduction of 3-dehydroshikimate (DHSA) to yield shikimate (SA).</text>
</comment>
<proteinExistence type="inferred from homology"/>
<keyword evidence="5 8" id="KW-0560">Oxidoreductase</keyword>
<feature type="binding site" evidence="8">
    <location>
        <position position="212"/>
    </location>
    <ligand>
        <name>shikimate</name>
        <dbReference type="ChEBI" id="CHEBI:36208"/>
    </ligand>
</feature>
<evidence type="ECO:0000256" key="2">
    <source>
        <dbReference type="ARBA" id="ARBA00012962"/>
    </source>
</evidence>
<feature type="binding site" evidence="8">
    <location>
        <position position="240"/>
    </location>
    <ligand>
        <name>shikimate</name>
        <dbReference type="ChEBI" id="CHEBI:36208"/>
    </ligand>
</feature>
<feature type="binding site" evidence="8">
    <location>
        <position position="233"/>
    </location>
    <ligand>
        <name>NADP(+)</name>
        <dbReference type="ChEBI" id="CHEBI:58349"/>
    </ligand>
</feature>
<feature type="binding site" evidence="8">
    <location>
        <position position="86"/>
    </location>
    <ligand>
        <name>shikimate</name>
        <dbReference type="ChEBI" id="CHEBI:36208"/>
    </ligand>
</feature>
<dbReference type="InterPro" id="IPR041121">
    <property type="entry name" value="SDH_C"/>
</dbReference>
<dbReference type="NCBIfam" id="NF001310">
    <property type="entry name" value="PRK00258.1-2"/>
    <property type="match status" value="1"/>
</dbReference>
<feature type="binding site" evidence="8">
    <location>
        <position position="210"/>
    </location>
    <ligand>
        <name>NADP(+)</name>
        <dbReference type="ChEBI" id="CHEBI:58349"/>
    </ligand>
</feature>
<dbReference type="InterPro" id="IPR013708">
    <property type="entry name" value="Shikimate_DH-bd_N"/>
</dbReference>
<feature type="domain" description="SDH C-terminal" evidence="11">
    <location>
        <begin position="233"/>
        <end position="263"/>
    </location>
</feature>
<feature type="binding site" evidence="8">
    <location>
        <begin position="127"/>
        <end position="131"/>
    </location>
    <ligand>
        <name>NADP(+)</name>
        <dbReference type="ChEBI" id="CHEBI:58349"/>
    </ligand>
</feature>
<comment type="subunit">
    <text evidence="8">Homodimer.</text>
</comment>
<evidence type="ECO:0000256" key="1">
    <source>
        <dbReference type="ARBA" id="ARBA00004871"/>
    </source>
</evidence>
<feature type="active site" description="Proton acceptor" evidence="8">
    <location>
        <position position="65"/>
    </location>
</feature>